<evidence type="ECO:0000313" key="3">
    <source>
        <dbReference type="Proteomes" id="UP000295252"/>
    </source>
</evidence>
<accession>A0A068V1L6</accession>
<gene>
    <name evidence="2" type="ORF">GSCOC_T00040953001</name>
</gene>
<sequence length="79" mass="8195">MSEAKDPAIKLFGKTIQLPEAPAAAMVASECGVDASALSNDISADDTLVQDHPSSPNSLPEDSNPDRNGAEEESDKVPT</sequence>
<dbReference type="InParanoid" id="A0A068V1L6"/>
<dbReference type="PhylomeDB" id="A0A068V1L6"/>
<dbReference type="EMBL" id="HG739170">
    <property type="protein sequence ID" value="CDP14462.1"/>
    <property type="molecule type" value="Genomic_DNA"/>
</dbReference>
<protein>
    <submittedName>
        <fullName evidence="2">Uncharacterized protein</fullName>
    </submittedName>
</protein>
<feature type="compositionally biased region" description="Basic and acidic residues" evidence="1">
    <location>
        <begin position="64"/>
        <end position="79"/>
    </location>
</feature>
<evidence type="ECO:0000313" key="2">
    <source>
        <dbReference type="EMBL" id="CDP14462.1"/>
    </source>
</evidence>
<keyword evidence="3" id="KW-1185">Reference proteome</keyword>
<dbReference type="AlphaFoldDB" id="A0A068V1L6"/>
<evidence type="ECO:0000256" key="1">
    <source>
        <dbReference type="SAM" id="MobiDB-lite"/>
    </source>
</evidence>
<feature type="compositionally biased region" description="Polar residues" evidence="1">
    <location>
        <begin position="52"/>
        <end position="61"/>
    </location>
</feature>
<dbReference type="Proteomes" id="UP000295252">
    <property type="component" value="Chromosome X"/>
</dbReference>
<feature type="region of interest" description="Disordered" evidence="1">
    <location>
        <begin position="42"/>
        <end position="79"/>
    </location>
</feature>
<reference evidence="3" key="1">
    <citation type="journal article" date="2014" name="Science">
        <title>The coffee genome provides insight into the convergent evolution of caffeine biosynthesis.</title>
        <authorList>
            <person name="Denoeud F."/>
            <person name="Carretero-Paulet L."/>
            <person name="Dereeper A."/>
            <person name="Droc G."/>
            <person name="Guyot R."/>
            <person name="Pietrella M."/>
            <person name="Zheng C."/>
            <person name="Alberti A."/>
            <person name="Anthony F."/>
            <person name="Aprea G."/>
            <person name="Aury J.M."/>
            <person name="Bento P."/>
            <person name="Bernard M."/>
            <person name="Bocs S."/>
            <person name="Campa C."/>
            <person name="Cenci A."/>
            <person name="Combes M.C."/>
            <person name="Crouzillat D."/>
            <person name="Da Silva C."/>
            <person name="Daddiego L."/>
            <person name="De Bellis F."/>
            <person name="Dussert S."/>
            <person name="Garsmeur O."/>
            <person name="Gayraud T."/>
            <person name="Guignon V."/>
            <person name="Jahn K."/>
            <person name="Jamilloux V."/>
            <person name="Joet T."/>
            <person name="Labadie K."/>
            <person name="Lan T."/>
            <person name="Leclercq J."/>
            <person name="Lepelley M."/>
            <person name="Leroy T."/>
            <person name="Li L.T."/>
            <person name="Librado P."/>
            <person name="Lopez L."/>
            <person name="Munoz A."/>
            <person name="Noel B."/>
            <person name="Pallavicini A."/>
            <person name="Perrotta G."/>
            <person name="Poncet V."/>
            <person name="Pot D."/>
            <person name="Priyono X."/>
            <person name="Rigoreau M."/>
            <person name="Rouard M."/>
            <person name="Rozas J."/>
            <person name="Tranchant-Dubreuil C."/>
            <person name="VanBuren R."/>
            <person name="Zhang Q."/>
            <person name="Andrade A.C."/>
            <person name="Argout X."/>
            <person name="Bertrand B."/>
            <person name="de Kochko A."/>
            <person name="Graziosi G."/>
            <person name="Henry R.J."/>
            <person name="Jayarama X."/>
            <person name="Ming R."/>
            <person name="Nagai C."/>
            <person name="Rounsley S."/>
            <person name="Sankoff D."/>
            <person name="Giuliano G."/>
            <person name="Albert V.A."/>
            <person name="Wincker P."/>
            <person name="Lashermes P."/>
        </authorList>
    </citation>
    <scope>NUCLEOTIDE SEQUENCE [LARGE SCALE GENOMIC DNA]</scope>
    <source>
        <strain evidence="3">cv. DH200-94</strain>
    </source>
</reference>
<name>A0A068V1L6_COFCA</name>
<organism evidence="2 3">
    <name type="scientific">Coffea canephora</name>
    <name type="common">Robusta coffee</name>
    <dbReference type="NCBI Taxonomy" id="49390"/>
    <lineage>
        <taxon>Eukaryota</taxon>
        <taxon>Viridiplantae</taxon>
        <taxon>Streptophyta</taxon>
        <taxon>Embryophyta</taxon>
        <taxon>Tracheophyta</taxon>
        <taxon>Spermatophyta</taxon>
        <taxon>Magnoliopsida</taxon>
        <taxon>eudicotyledons</taxon>
        <taxon>Gunneridae</taxon>
        <taxon>Pentapetalae</taxon>
        <taxon>asterids</taxon>
        <taxon>lamiids</taxon>
        <taxon>Gentianales</taxon>
        <taxon>Rubiaceae</taxon>
        <taxon>Ixoroideae</taxon>
        <taxon>Gardenieae complex</taxon>
        <taxon>Bertiereae - Coffeeae clade</taxon>
        <taxon>Coffeeae</taxon>
        <taxon>Coffea</taxon>
    </lineage>
</organism>
<dbReference type="Gramene" id="CDP14462">
    <property type="protein sequence ID" value="CDP14462"/>
    <property type="gene ID" value="GSCOC_T00040953001"/>
</dbReference>
<proteinExistence type="predicted"/>